<dbReference type="InterPro" id="IPR000534">
    <property type="entry name" value="Semialdehyde_DH_NAD-bd"/>
</dbReference>
<dbReference type="Proteomes" id="UP001527099">
    <property type="component" value="Unassembled WGS sequence"/>
</dbReference>
<gene>
    <name evidence="5" type="ORF">M5X19_21560</name>
</gene>
<dbReference type="Gene3D" id="3.40.50.720">
    <property type="entry name" value="NAD(P)-binding Rossmann-like Domain"/>
    <property type="match status" value="1"/>
</dbReference>
<dbReference type="Gene3D" id="3.30.360.10">
    <property type="entry name" value="Dihydrodipicolinate Reductase, domain 2"/>
    <property type="match status" value="1"/>
</dbReference>
<feature type="binding site" evidence="3">
    <location>
        <begin position="158"/>
        <end position="166"/>
    </location>
    <ligand>
        <name>NAD(+)</name>
        <dbReference type="ChEBI" id="CHEBI:57540"/>
    </ligand>
</feature>
<dbReference type="NCBIfam" id="TIGR03215">
    <property type="entry name" value="ac_ald_DH_ac"/>
    <property type="match status" value="1"/>
</dbReference>
<dbReference type="HAMAP" id="MF_01657">
    <property type="entry name" value="Ac_ald_DH_ac"/>
    <property type="match status" value="1"/>
</dbReference>
<keyword evidence="2 3" id="KW-0520">NAD</keyword>
<proteinExistence type="inferred from homology"/>
<dbReference type="SMART" id="SM00859">
    <property type="entry name" value="Semialdhyde_dh"/>
    <property type="match status" value="1"/>
</dbReference>
<evidence type="ECO:0000313" key="5">
    <source>
        <dbReference type="EMBL" id="MCY9695471.1"/>
    </source>
</evidence>
<dbReference type="GO" id="GO:0008774">
    <property type="term" value="F:acetaldehyde dehydrogenase (acetylating) activity"/>
    <property type="evidence" value="ECO:0007669"/>
    <property type="project" value="UniProtKB-EC"/>
</dbReference>
<feature type="active site" description="Acyl-thioester intermediate" evidence="3">
    <location>
        <position position="127"/>
    </location>
</feature>
<dbReference type="EC" id="1.2.1.10" evidence="3"/>
<dbReference type="PIRSF" id="PIRSF015689">
    <property type="entry name" value="Actaldh_dh_actl"/>
    <property type="match status" value="1"/>
</dbReference>
<dbReference type="RefSeq" id="WP_029194738.1">
    <property type="nucleotide sequence ID" value="NZ_JAMDMW010000064.1"/>
</dbReference>
<dbReference type="Pfam" id="PF09290">
    <property type="entry name" value="AcetDehyd-dimer"/>
    <property type="match status" value="1"/>
</dbReference>
<feature type="binding site" evidence="3">
    <location>
        <begin position="11"/>
        <end position="14"/>
    </location>
    <ligand>
        <name>NAD(+)</name>
        <dbReference type="ChEBI" id="CHEBI:57540"/>
    </ligand>
</feature>
<evidence type="ECO:0000256" key="3">
    <source>
        <dbReference type="HAMAP-Rule" id="MF_01657"/>
    </source>
</evidence>
<comment type="similarity">
    <text evidence="1 3">Belongs to the acetaldehyde dehydrogenase family.</text>
</comment>
<dbReference type="InterPro" id="IPR015426">
    <property type="entry name" value="Acetylaldehyde_DH_C"/>
</dbReference>
<dbReference type="CDD" id="cd23933">
    <property type="entry name" value="ALDH_C"/>
    <property type="match status" value="1"/>
</dbReference>
<dbReference type="NCBIfam" id="NF006157">
    <property type="entry name" value="PRK08300.1"/>
    <property type="match status" value="1"/>
</dbReference>
<protein>
    <recommendedName>
        <fullName evidence="3">Acetaldehyde dehydrogenase</fullName>
        <ecNumber evidence="3">1.2.1.10</ecNumber>
    </recommendedName>
    <alternativeName>
        <fullName evidence="3">Acetaldehyde dehydrogenase [acetylating]</fullName>
    </alternativeName>
</protein>
<feature type="binding site" evidence="3">
    <location>
        <position position="270"/>
    </location>
    <ligand>
        <name>NAD(+)</name>
        <dbReference type="ChEBI" id="CHEBI:57540"/>
    </ligand>
</feature>
<comment type="catalytic activity">
    <reaction evidence="3">
        <text>acetaldehyde + NAD(+) + CoA = acetyl-CoA + NADH + H(+)</text>
        <dbReference type="Rhea" id="RHEA:23288"/>
        <dbReference type="ChEBI" id="CHEBI:15343"/>
        <dbReference type="ChEBI" id="CHEBI:15378"/>
        <dbReference type="ChEBI" id="CHEBI:57287"/>
        <dbReference type="ChEBI" id="CHEBI:57288"/>
        <dbReference type="ChEBI" id="CHEBI:57540"/>
        <dbReference type="ChEBI" id="CHEBI:57945"/>
        <dbReference type="EC" id="1.2.1.10"/>
    </reaction>
</comment>
<organism evidence="5 6">
    <name type="scientific">Paenibacillus alginolyticus</name>
    <dbReference type="NCBI Taxonomy" id="59839"/>
    <lineage>
        <taxon>Bacteria</taxon>
        <taxon>Bacillati</taxon>
        <taxon>Bacillota</taxon>
        <taxon>Bacilli</taxon>
        <taxon>Bacillales</taxon>
        <taxon>Paenibacillaceae</taxon>
        <taxon>Paenibacillus</taxon>
    </lineage>
</organism>
<reference evidence="5 6" key="1">
    <citation type="submission" date="2022-05" db="EMBL/GenBank/DDBJ databases">
        <title>Genome Sequencing of Bee-Associated Microbes.</title>
        <authorList>
            <person name="Dunlap C."/>
        </authorList>
    </citation>
    <scope>NUCLEOTIDE SEQUENCE [LARGE SCALE GENOMIC DNA]</scope>
    <source>
        <strain evidence="5 6">NRRL B-14421</strain>
    </source>
</reference>
<evidence type="ECO:0000256" key="2">
    <source>
        <dbReference type="ARBA" id="ARBA00023027"/>
    </source>
</evidence>
<comment type="caution">
    <text evidence="5">The sequence shown here is derived from an EMBL/GenBank/DDBJ whole genome shotgun (WGS) entry which is preliminary data.</text>
</comment>
<evidence type="ECO:0000256" key="1">
    <source>
        <dbReference type="ARBA" id="ARBA00009244"/>
    </source>
</evidence>
<dbReference type="InterPro" id="IPR003361">
    <property type="entry name" value="Acetaldehyde_dehydrogenase"/>
</dbReference>
<dbReference type="SUPFAM" id="SSF51735">
    <property type="entry name" value="NAD(P)-binding Rossmann-fold domains"/>
    <property type="match status" value="1"/>
</dbReference>
<keyword evidence="6" id="KW-1185">Reference proteome</keyword>
<sequence length="295" mass="31576">MSKLKVAILGSGNIGSDLMIKLERSELLELTAMIGIDAESDGLRRARDRGYATYTGGLKEFLEKSPDLADIVFDATSAKAHIRHAKMLREKGKIAIDLTPAAVGPFVIPSCNLGMHLEATNINLITCGGQATIPVVHAINKVAPVDYAEIVATISSKSAGPGTRANIDEFTETTSHGIEKIGGAKKGKAIIILNPAEPPILMRDTVHALVQDGTMNEPEIRRSIAETVQYIQSYVPGYRLRTEPIFDGNKITVILEVAGAGDYLPAYSGNLDIMTASAVKVAEELAKNRLKKSAV</sequence>
<evidence type="ECO:0000259" key="4">
    <source>
        <dbReference type="SMART" id="SM00859"/>
    </source>
</evidence>
<keyword evidence="3 5" id="KW-0560">Oxidoreductase</keyword>
<accession>A0ABT4GH08</accession>
<evidence type="ECO:0000313" key="6">
    <source>
        <dbReference type="Proteomes" id="UP001527099"/>
    </source>
</evidence>
<dbReference type="Pfam" id="PF01118">
    <property type="entry name" value="Semialdhyde_dh"/>
    <property type="match status" value="1"/>
</dbReference>
<name>A0ABT4GH08_9BACL</name>
<dbReference type="InterPro" id="IPR036291">
    <property type="entry name" value="NAD(P)-bd_dom_sf"/>
</dbReference>
<dbReference type="EMBL" id="JAMDMX010000071">
    <property type="protein sequence ID" value="MCY9695471.1"/>
    <property type="molecule type" value="Genomic_DNA"/>
</dbReference>
<keyword evidence="3" id="KW-0058">Aromatic hydrocarbons catabolism</keyword>
<dbReference type="SUPFAM" id="SSF55347">
    <property type="entry name" value="Glyceraldehyde-3-phosphate dehydrogenase-like, C-terminal domain"/>
    <property type="match status" value="1"/>
</dbReference>
<feature type="domain" description="Semialdehyde dehydrogenase NAD-binding" evidence="4">
    <location>
        <begin position="5"/>
        <end position="119"/>
    </location>
</feature>